<protein>
    <recommendedName>
        <fullName evidence="8">Glycine-rich protein</fullName>
    </recommendedName>
</protein>
<comment type="subcellular location">
    <subcellularLocation>
        <location evidence="1">Cytoplasm</location>
    </subcellularLocation>
</comment>
<evidence type="ECO:0000256" key="2">
    <source>
        <dbReference type="ARBA" id="ARBA00008332"/>
    </source>
</evidence>
<evidence type="ECO:0008006" key="8">
    <source>
        <dbReference type="Google" id="ProtNLM"/>
    </source>
</evidence>
<feature type="region of interest" description="Disordered" evidence="5">
    <location>
        <begin position="1"/>
        <end position="46"/>
    </location>
</feature>
<dbReference type="EMBL" id="OZ019900">
    <property type="protein sequence ID" value="CAK9235151.1"/>
    <property type="molecule type" value="Genomic_DNA"/>
</dbReference>
<reference evidence="6" key="1">
    <citation type="submission" date="2024-02" db="EMBL/GenBank/DDBJ databases">
        <authorList>
            <consortium name="ELIXIR-Norway"/>
            <consortium name="Elixir Norway"/>
        </authorList>
    </citation>
    <scope>NUCLEOTIDE SEQUENCE</scope>
</reference>
<proteinExistence type="inferred from homology"/>
<evidence type="ECO:0000256" key="1">
    <source>
        <dbReference type="ARBA" id="ARBA00004496"/>
    </source>
</evidence>
<organism evidence="6 7">
    <name type="scientific">Sphagnum troendelagicum</name>
    <dbReference type="NCBI Taxonomy" id="128251"/>
    <lineage>
        <taxon>Eukaryota</taxon>
        <taxon>Viridiplantae</taxon>
        <taxon>Streptophyta</taxon>
        <taxon>Embryophyta</taxon>
        <taxon>Bryophyta</taxon>
        <taxon>Sphagnophytina</taxon>
        <taxon>Sphagnopsida</taxon>
        <taxon>Sphagnales</taxon>
        <taxon>Sphagnaceae</taxon>
        <taxon>Sphagnum</taxon>
    </lineage>
</organism>
<evidence type="ECO:0000313" key="7">
    <source>
        <dbReference type="Proteomes" id="UP001497512"/>
    </source>
</evidence>
<feature type="region of interest" description="Disordered" evidence="5">
    <location>
        <begin position="281"/>
        <end position="329"/>
    </location>
</feature>
<keyword evidence="7" id="KW-1185">Reference proteome</keyword>
<evidence type="ECO:0000313" key="6">
    <source>
        <dbReference type="EMBL" id="CAK9235151.1"/>
    </source>
</evidence>
<feature type="compositionally biased region" description="Low complexity" evidence="5">
    <location>
        <begin position="178"/>
        <end position="187"/>
    </location>
</feature>
<dbReference type="InterPro" id="IPR019376">
    <property type="entry name" value="Myeloid_leukemia_factor"/>
</dbReference>
<dbReference type="PANTHER" id="PTHR13105">
    <property type="entry name" value="MYELOID LEUKEMIA FACTOR"/>
    <property type="match status" value="1"/>
</dbReference>
<evidence type="ECO:0000256" key="3">
    <source>
        <dbReference type="ARBA" id="ARBA00022490"/>
    </source>
</evidence>
<keyword evidence="4" id="KW-0597">Phosphoprotein</keyword>
<comment type="similarity">
    <text evidence="2">Belongs to the MLF family.</text>
</comment>
<evidence type="ECO:0000256" key="5">
    <source>
        <dbReference type="SAM" id="MobiDB-lite"/>
    </source>
</evidence>
<sequence length="329" mass="36099">MQGRGGNRPGPFEGFPDPFANFGFGMGGGMGPPGSQGGGGGGGRRSLFDVFDNDPFFSDPFFTRPFGGSFGSLFGSHGGGFGNPFFGGVPQPPVEGAFLSNRPHNPHADEHRRGPIIEELPDDVEHPHEHARPQSNQEPIIEHPDDDVRTVTELPRQSRIVERQGPLTTPRNSNRAHSYSFQSSSVSYGGPNGVQYSSSASRRMGPNGVVEEEFQEKDSRTGKETKRHSRGVGEKGLSVTRKRTSEGREQTLDTLHNLNEDEIPDFERTWEEQEKMLPRWNKMGGPVANGNLASMETPECEHSLGERGWSLQQQEEDGSDRIQDSCLLG</sequence>
<dbReference type="Pfam" id="PF10248">
    <property type="entry name" value="Mlf1IP"/>
    <property type="match status" value="1"/>
</dbReference>
<dbReference type="Proteomes" id="UP001497512">
    <property type="component" value="Chromosome 8"/>
</dbReference>
<feature type="compositionally biased region" description="Polar residues" evidence="5">
    <location>
        <begin position="166"/>
        <end position="177"/>
    </location>
</feature>
<keyword evidence="3" id="KW-0963">Cytoplasm</keyword>
<feature type="compositionally biased region" description="Basic and acidic residues" evidence="5">
    <location>
        <begin position="140"/>
        <end position="150"/>
    </location>
</feature>
<accession>A0ABP0V2D7</accession>
<name>A0ABP0V2D7_9BRYO</name>
<gene>
    <name evidence="6" type="ORF">CSSPTR1EN2_LOCUS22573</name>
</gene>
<evidence type="ECO:0000256" key="4">
    <source>
        <dbReference type="ARBA" id="ARBA00022553"/>
    </source>
</evidence>
<feature type="region of interest" description="Disordered" evidence="5">
    <location>
        <begin position="125"/>
        <end position="248"/>
    </location>
</feature>
<feature type="compositionally biased region" description="Gly residues" evidence="5">
    <location>
        <begin position="24"/>
        <end position="44"/>
    </location>
</feature>